<evidence type="ECO:0000313" key="2">
    <source>
        <dbReference type="EMBL" id="KAL0399755.1"/>
    </source>
</evidence>
<comment type="caution">
    <text evidence="2">The sequence shown here is derived from an EMBL/GenBank/DDBJ whole genome shotgun (WGS) entry which is preliminary data.</text>
</comment>
<dbReference type="EMBL" id="JACGWJ010000009">
    <property type="protein sequence ID" value="KAL0399755.1"/>
    <property type="molecule type" value="Genomic_DNA"/>
</dbReference>
<gene>
    <name evidence="2" type="ORF">Sradi_2318800</name>
</gene>
<dbReference type="AlphaFoldDB" id="A0AAW2T4W4"/>
<feature type="region of interest" description="Disordered" evidence="1">
    <location>
        <begin position="1"/>
        <end position="27"/>
    </location>
</feature>
<reference evidence="2" key="1">
    <citation type="submission" date="2020-06" db="EMBL/GenBank/DDBJ databases">
        <authorList>
            <person name="Li T."/>
            <person name="Hu X."/>
            <person name="Zhang T."/>
            <person name="Song X."/>
            <person name="Zhang H."/>
            <person name="Dai N."/>
            <person name="Sheng W."/>
            <person name="Hou X."/>
            <person name="Wei L."/>
        </authorList>
    </citation>
    <scope>NUCLEOTIDE SEQUENCE</scope>
    <source>
        <strain evidence="2">G02</strain>
        <tissue evidence="2">Leaf</tissue>
    </source>
</reference>
<sequence>MVAGSAPATLTQAPPLPRVVGSATDPPRYTTSIEEISPALLGTIQQIVSATIREEVAALAPTRVATPSDVDAPEDEVEEGVLAPIPLAGRRQEAPHQFLKKSSTMACQFQMPSKGPPGCPVSNWRSSRG</sequence>
<reference evidence="2" key="2">
    <citation type="journal article" date="2024" name="Plant">
        <title>Genomic evolution and insights into agronomic trait innovations of Sesamum species.</title>
        <authorList>
            <person name="Miao H."/>
            <person name="Wang L."/>
            <person name="Qu L."/>
            <person name="Liu H."/>
            <person name="Sun Y."/>
            <person name="Le M."/>
            <person name="Wang Q."/>
            <person name="Wei S."/>
            <person name="Zheng Y."/>
            <person name="Lin W."/>
            <person name="Duan Y."/>
            <person name="Cao H."/>
            <person name="Xiong S."/>
            <person name="Wang X."/>
            <person name="Wei L."/>
            <person name="Li C."/>
            <person name="Ma Q."/>
            <person name="Ju M."/>
            <person name="Zhao R."/>
            <person name="Li G."/>
            <person name="Mu C."/>
            <person name="Tian Q."/>
            <person name="Mei H."/>
            <person name="Zhang T."/>
            <person name="Gao T."/>
            <person name="Zhang H."/>
        </authorList>
    </citation>
    <scope>NUCLEOTIDE SEQUENCE</scope>
    <source>
        <strain evidence="2">G02</strain>
    </source>
</reference>
<evidence type="ECO:0000256" key="1">
    <source>
        <dbReference type="SAM" id="MobiDB-lite"/>
    </source>
</evidence>
<feature type="region of interest" description="Disordered" evidence="1">
    <location>
        <begin position="109"/>
        <end position="129"/>
    </location>
</feature>
<name>A0AAW2T4W4_SESRA</name>
<accession>A0AAW2T4W4</accession>
<proteinExistence type="predicted"/>
<protein>
    <submittedName>
        <fullName evidence="2">Uncharacterized protein</fullName>
    </submittedName>
</protein>
<feature type="compositionally biased region" description="Low complexity" evidence="1">
    <location>
        <begin position="1"/>
        <end position="13"/>
    </location>
</feature>
<organism evidence="2">
    <name type="scientific">Sesamum radiatum</name>
    <name type="common">Black benniseed</name>
    <dbReference type="NCBI Taxonomy" id="300843"/>
    <lineage>
        <taxon>Eukaryota</taxon>
        <taxon>Viridiplantae</taxon>
        <taxon>Streptophyta</taxon>
        <taxon>Embryophyta</taxon>
        <taxon>Tracheophyta</taxon>
        <taxon>Spermatophyta</taxon>
        <taxon>Magnoliopsida</taxon>
        <taxon>eudicotyledons</taxon>
        <taxon>Gunneridae</taxon>
        <taxon>Pentapetalae</taxon>
        <taxon>asterids</taxon>
        <taxon>lamiids</taxon>
        <taxon>Lamiales</taxon>
        <taxon>Pedaliaceae</taxon>
        <taxon>Sesamum</taxon>
    </lineage>
</organism>